<keyword evidence="1" id="KW-0472">Membrane</keyword>
<name>A0A7V1EHI3_UNCW3</name>
<dbReference type="AlphaFoldDB" id="A0A7V1EHI3"/>
<gene>
    <name evidence="2" type="ORF">ENP86_03520</name>
</gene>
<reference evidence="2" key="1">
    <citation type="journal article" date="2020" name="mSystems">
        <title>Genome- and Community-Level Interaction Insights into Carbon Utilization and Element Cycling Functions of Hydrothermarchaeota in Hydrothermal Sediment.</title>
        <authorList>
            <person name="Zhou Z."/>
            <person name="Liu Y."/>
            <person name="Xu W."/>
            <person name="Pan J."/>
            <person name="Luo Z.H."/>
            <person name="Li M."/>
        </authorList>
    </citation>
    <scope>NUCLEOTIDE SEQUENCE [LARGE SCALE GENOMIC DNA]</scope>
    <source>
        <strain evidence="2">SpSt-258</strain>
    </source>
</reference>
<keyword evidence="1" id="KW-0812">Transmembrane</keyword>
<sequence>MDLLCLISLLIPSEKIFYLVAQPDTNFKSIHQLQYEEYKKDTTKNMIKGDSNIKNSEGIFGQKQPMQTIINLSLMIIIMLITGISIFLIARRIYLTQK</sequence>
<comment type="caution">
    <text evidence="2">The sequence shown here is derived from an EMBL/GenBank/DDBJ whole genome shotgun (WGS) entry which is preliminary data.</text>
</comment>
<dbReference type="EMBL" id="DSKY01000010">
    <property type="protein sequence ID" value="HDY58606.1"/>
    <property type="molecule type" value="Genomic_DNA"/>
</dbReference>
<keyword evidence="1" id="KW-1133">Transmembrane helix</keyword>
<protein>
    <submittedName>
        <fullName evidence="2">Uncharacterized protein</fullName>
    </submittedName>
</protein>
<evidence type="ECO:0000313" key="2">
    <source>
        <dbReference type="EMBL" id="HDY58606.1"/>
    </source>
</evidence>
<evidence type="ECO:0000256" key="1">
    <source>
        <dbReference type="SAM" id="Phobius"/>
    </source>
</evidence>
<accession>A0A7V1EHI3</accession>
<feature type="transmembrane region" description="Helical" evidence="1">
    <location>
        <begin position="69"/>
        <end position="90"/>
    </location>
</feature>
<proteinExistence type="predicted"/>
<organism evidence="2">
    <name type="scientific">candidate division WOR-3 bacterium</name>
    <dbReference type="NCBI Taxonomy" id="2052148"/>
    <lineage>
        <taxon>Bacteria</taxon>
        <taxon>Bacteria division WOR-3</taxon>
    </lineage>
</organism>